<dbReference type="AlphaFoldDB" id="A0A0H5QJZ1"/>
<reference evidence="1" key="2">
    <citation type="submission" date="2015-07" db="EMBL/GenBank/DDBJ databases">
        <title>Plasmids, circular viruses and viroids from rat gut.</title>
        <authorList>
            <person name="Jorgensen T.J."/>
            <person name="Hansen M.A."/>
            <person name="Xu Z."/>
            <person name="Tabak M.A."/>
            <person name="Sorensen S.J."/>
            <person name="Hansen L.H."/>
        </authorList>
    </citation>
    <scope>NUCLEOTIDE SEQUENCE</scope>
    <source>
        <strain evidence="1">RGFK0939</strain>
    </source>
</reference>
<protein>
    <submittedName>
        <fullName evidence="1">Uncharacterized protein</fullName>
    </submittedName>
</protein>
<reference evidence="1" key="1">
    <citation type="submission" date="2015-06" db="EMBL/GenBank/DDBJ databases">
        <authorList>
            <person name="Joergensen T."/>
        </authorList>
    </citation>
    <scope>NUCLEOTIDE SEQUENCE</scope>
    <source>
        <strain evidence="1">RGFK0939</strain>
    </source>
</reference>
<accession>A0A0H5QJZ1</accession>
<name>A0A0H5QJZ1_9ZZZZ</name>
<proteinExistence type="predicted"/>
<evidence type="ECO:0000313" key="1">
    <source>
        <dbReference type="EMBL" id="CRY96132.1"/>
    </source>
</evidence>
<dbReference type="EMBL" id="LN853536">
    <property type="protein sequence ID" value="CRY96132.1"/>
    <property type="molecule type" value="Genomic_DNA"/>
</dbReference>
<organism evidence="1">
    <name type="scientific">uncultured prokaryote</name>
    <dbReference type="NCBI Taxonomy" id="198431"/>
    <lineage>
        <taxon>unclassified sequences</taxon>
        <taxon>environmental samples</taxon>
    </lineage>
</organism>
<sequence length="73" mass="7623">MNVSLSVYRSGDMHKLTVIARPSRAAVLGEYVLVEGQVLPDLPLDCTAAEALSEAYRAVAVALARAQGVAPVA</sequence>